<feature type="region of interest" description="Disordered" evidence="1">
    <location>
        <begin position="111"/>
        <end position="131"/>
    </location>
</feature>
<evidence type="ECO:0000256" key="1">
    <source>
        <dbReference type="SAM" id="MobiDB-lite"/>
    </source>
</evidence>
<dbReference type="HOGENOM" id="CLU_1555429_0_0_1"/>
<organism evidence="2 3">
    <name type="scientific">Collybiopsis luxurians FD-317 M1</name>
    <dbReference type="NCBI Taxonomy" id="944289"/>
    <lineage>
        <taxon>Eukaryota</taxon>
        <taxon>Fungi</taxon>
        <taxon>Dikarya</taxon>
        <taxon>Basidiomycota</taxon>
        <taxon>Agaricomycotina</taxon>
        <taxon>Agaricomycetes</taxon>
        <taxon>Agaricomycetidae</taxon>
        <taxon>Agaricales</taxon>
        <taxon>Marasmiineae</taxon>
        <taxon>Omphalotaceae</taxon>
        <taxon>Collybiopsis</taxon>
        <taxon>Collybiopsis luxurians</taxon>
    </lineage>
</organism>
<protein>
    <submittedName>
        <fullName evidence="2">Uncharacterized protein</fullName>
    </submittedName>
</protein>
<keyword evidence="3" id="KW-1185">Reference proteome</keyword>
<accession>A0A0D0CDZ0</accession>
<feature type="compositionally biased region" description="Polar residues" evidence="1">
    <location>
        <begin position="113"/>
        <end position="125"/>
    </location>
</feature>
<evidence type="ECO:0000313" key="2">
    <source>
        <dbReference type="EMBL" id="KIK60694.1"/>
    </source>
</evidence>
<dbReference type="EMBL" id="KN834774">
    <property type="protein sequence ID" value="KIK60694.1"/>
    <property type="molecule type" value="Genomic_DNA"/>
</dbReference>
<proteinExistence type="predicted"/>
<reference evidence="2 3" key="1">
    <citation type="submission" date="2014-04" db="EMBL/GenBank/DDBJ databases">
        <title>Evolutionary Origins and Diversification of the Mycorrhizal Mutualists.</title>
        <authorList>
            <consortium name="DOE Joint Genome Institute"/>
            <consortium name="Mycorrhizal Genomics Consortium"/>
            <person name="Kohler A."/>
            <person name="Kuo A."/>
            <person name="Nagy L.G."/>
            <person name="Floudas D."/>
            <person name="Copeland A."/>
            <person name="Barry K.W."/>
            <person name="Cichocki N."/>
            <person name="Veneault-Fourrey C."/>
            <person name="LaButti K."/>
            <person name="Lindquist E.A."/>
            <person name="Lipzen A."/>
            <person name="Lundell T."/>
            <person name="Morin E."/>
            <person name="Murat C."/>
            <person name="Riley R."/>
            <person name="Ohm R."/>
            <person name="Sun H."/>
            <person name="Tunlid A."/>
            <person name="Henrissat B."/>
            <person name="Grigoriev I.V."/>
            <person name="Hibbett D.S."/>
            <person name="Martin F."/>
        </authorList>
    </citation>
    <scope>NUCLEOTIDE SEQUENCE [LARGE SCALE GENOMIC DNA]</scope>
    <source>
        <strain evidence="2 3">FD-317 M1</strain>
    </source>
</reference>
<gene>
    <name evidence="2" type="ORF">GYMLUDRAFT_59407</name>
</gene>
<name>A0A0D0CDZ0_9AGAR</name>
<evidence type="ECO:0000313" key="3">
    <source>
        <dbReference type="Proteomes" id="UP000053593"/>
    </source>
</evidence>
<dbReference type="Proteomes" id="UP000053593">
    <property type="component" value="Unassembled WGS sequence"/>
</dbReference>
<dbReference type="AlphaFoldDB" id="A0A0D0CDZ0"/>
<sequence length="172" mass="19357">MPFWSTENSGEICMSSETLISHIFNLPSLAMCHPSGASKHIQHMWRDREVFSLMHKFAEWTCACREKAKFQDTILRMTELSQLVPECDPDGQILAGVLQKLDEWENQAIVISEDNSGNSKNSGDQENSDDKVQFVKSGPRTAGCVMGSSHSTTTLQWPEYIVEHVECARHAI</sequence>